<protein>
    <submittedName>
        <fullName evidence="1">Uncharacterized protein</fullName>
    </submittedName>
</protein>
<evidence type="ECO:0000313" key="1">
    <source>
        <dbReference type="EMBL" id="BDT61297.1"/>
    </source>
</evidence>
<reference evidence="1" key="1">
    <citation type="submission" date="2022-11" db="EMBL/GenBank/DDBJ databases">
        <title>Isolation and characterization of PLA-degrading bacterium Massilia sp. from Antarctic soil.</title>
        <authorList>
            <person name="Sato K."/>
            <person name="Gomez-Fuentes C."/>
            <person name="Ahmad S.A."/>
            <person name="Zulkharnain A."/>
        </authorList>
    </citation>
    <scope>NUCLEOTIDE SEQUENCE</scope>
    <source>
        <strain evidence="1">N-3</strain>
    </source>
</reference>
<proteinExistence type="predicted"/>
<sequence length="132" mass="14473">MFACEAKTKIASVCASGNFSTATGALTYRFGSFGQKPELVYESSPATVTARFAYEENMWAKGMETSLKFQVGKFTYVVHHAHGAFGVDGGANRAGVYVEREFKQIADIQCREASTVNHMYDELSGTSLHRNP</sequence>
<name>A0ABM8CD97_9BURK</name>
<organism evidence="1 2">
    <name type="scientific">Massilia varians</name>
    <dbReference type="NCBI Taxonomy" id="457921"/>
    <lineage>
        <taxon>Bacteria</taxon>
        <taxon>Pseudomonadati</taxon>
        <taxon>Pseudomonadota</taxon>
        <taxon>Betaproteobacteria</taxon>
        <taxon>Burkholderiales</taxon>
        <taxon>Oxalobacteraceae</taxon>
        <taxon>Telluria group</taxon>
        <taxon>Massilia</taxon>
    </lineage>
</organism>
<accession>A0ABM8CD97</accession>
<gene>
    <name evidence="1" type="ORF">MasN3_47910</name>
</gene>
<evidence type="ECO:0000313" key="2">
    <source>
        <dbReference type="Proteomes" id="UP001163336"/>
    </source>
</evidence>
<dbReference type="Proteomes" id="UP001163336">
    <property type="component" value="Chromosome"/>
</dbReference>
<dbReference type="EMBL" id="AP026966">
    <property type="protein sequence ID" value="BDT61297.1"/>
    <property type="molecule type" value="Genomic_DNA"/>
</dbReference>
<keyword evidence="2" id="KW-1185">Reference proteome</keyword>